<dbReference type="PANTHER" id="PTHR24301:SF2">
    <property type="entry name" value="THROMBOXANE-A SYNTHASE"/>
    <property type="match status" value="1"/>
</dbReference>
<dbReference type="InterPro" id="IPR002401">
    <property type="entry name" value="Cyt_P450_E_grp-I"/>
</dbReference>
<dbReference type="GO" id="GO:0020037">
    <property type="term" value="F:heme binding"/>
    <property type="evidence" value="ECO:0007669"/>
    <property type="project" value="InterPro"/>
</dbReference>
<comment type="cofactor">
    <cofactor evidence="1">
        <name>heme</name>
        <dbReference type="ChEBI" id="CHEBI:30413"/>
    </cofactor>
</comment>
<evidence type="ECO:0000313" key="3">
    <source>
        <dbReference type="EMBL" id="PZW31913.1"/>
    </source>
</evidence>
<keyword evidence="1 2" id="KW-0479">Metal-binding</keyword>
<organism evidence="3 4">
    <name type="scientific">Thermosporothrix hazakensis</name>
    <dbReference type="NCBI Taxonomy" id="644383"/>
    <lineage>
        <taxon>Bacteria</taxon>
        <taxon>Bacillati</taxon>
        <taxon>Chloroflexota</taxon>
        <taxon>Ktedonobacteria</taxon>
        <taxon>Ktedonobacterales</taxon>
        <taxon>Thermosporotrichaceae</taxon>
        <taxon>Thermosporothrix</taxon>
    </lineage>
</organism>
<accession>A0A326U9Q4</accession>
<dbReference type="OrthoDB" id="9789468at2"/>
<keyword evidence="2" id="KW-0503">Monooxygenase</keyword>
<evidence type="ECO:0000313" key="4">
    <source>
        <dbReference type="Proteomes" id="UP000248806"/>
    </source>
</evidence>
<evidence type="ECO:0000256" key="1">
    <source>
        <dbReference type="PIRSR" id="PIRSR602401-1"/>
    </source>
</evidence>
<dbReference type="InterPro" id="IPR036396">
    <property type="entry name" value="Cyt_P450_sf"/>
</dbReference>
<dbReference type="GO" id="GO:0004497">
    <property type="term" value="F:monooxygenase activity"/>
    <property type="evidence" value="ECO:0007669"/>
    <property type="project" value="UniProtKB-KW"/>
</dbReference>
<dbReference type="GO" id="GO:0005506">
    <property type="term" value="F:iron ion binding"/>
    <property type="evidence" value="ECO:0007669"/>
    <property type="project" value="InterPro"/>
</dbReference>
<dbReference type="PANTHER" id="PTHR24301">
    <property type="entry name" value="THROMBOXANE-A SYNTHASE"/>
    <property type="match status" value="1"/>
</dbReference>
<keyword evidence="2" id="KW-0560">Oxidoreductase</keyword>
<proteinExistence type="inferred from homology"/>
<dbReference type="GO" id="GO:0016705">
    <property type="term" value="F:oxidoreductase activity, acting on paired donors, with incorporation or reduction of molecular oxygen"/>
    <property type="evidence" value="ECO:0007669"/>
    <property type="project" value="InterPro"/>
</dbReference>
<name>A0A326U9Q4_THEHA</name>
<dbReference type="Gene3D" id="1.10.630.10">
    <property type="entry name" value="Cytochrome P450"/>
    <property type="match status" value="1"/>
</dbReference>
<dbReference type="Pfam" id="PF00067">
    <property type="entry name" value="p450"/>
    <property type="match status" value="1"/>
</dbReference>
<comment type="similarity">
    <text evidence="2">Belongs to the cytochrome P450 family.</text>
</comment>
<protein>
    <submittedName>
        <fullName evidence="3">Cytochrome P450</fullName>
    </submittedName>
</protein>
<dbReference type="AlphaFoldDB" id="A0A326U9Q4"/>
<dbReference type="SUPFAM" id="SSF48264">
    <property type="entry name" value="Cytochrome P450"/>
    <property type="match status" value="1"/>
</dbReference>
<dbReference type="Proteomes" id="UP000248806">
    <property type="component" value="Unassembled WGS sequence"/>
</dbReference>
<dbReference type="PRINTS" id="PR00385">
    <property type="entry name" value="P450"/>
</dbReference>
<dbReference type="InterPro" id="IPR001128">
    <property type="entry name" value="Cyt_P450"/>
</dbReference>
<dbReference type="InterPro" id="IPR017972">
    <property type="entry name" value="Cyt_P450_CS"/>
</dbReference>
<dbReference type="PRINTS" id="PR00463">
    <property type="entry name" value="EP450I"/>
</dbReference>
<dbReference type="EMBL" id="QKUF01000005">
    <property type="protein sequence ID" value="PZW31913.1"/>
    <property type="molecule type" value="Genomic_DNA"/>
</dbReference>
<evidence type="ECO:0000256" key="2">
    <source>
        <dbReference type="RuleBase" id="RU000461"/>
    </source>
</evidence>
<keyword evidence="1 2" id="KW-0408">Iron</keyword>
<sequence length="459" mass="53000">MSIATSITAKEIPYLRGWPLVGSQLALKYERLHFLQRLSRLGDIAGFSFGTAPHFLVNSPQLIQEVLVEHAATFYHRGRYLRRAFIGNGLIISDGEFHRKQRKLMATLFQPRHLATYAETITRYGEQFQQEMRHGEVIDLHQKMIDLAMSIFSKVLFDLEIRPGDEMMEAMDIALAHSAKVLFSLVAIPIHWPTPYNKRLQQARQVLQKRIRGAFQQRKENSEHLSEQNDLLSLLLQASDDEGSRMSDQQVLDECRTLFIAGFETIAMALIWTWYLLAQHPEVYQKVQKEVDSVLGGRTPTYEDLANLPYCLQVFKETLRLYPPAPMIRREARDDVEVGGYHLARGSTVLISAYTLHRRADYFPEPERFDPERFTPEREKQLPRYAYLPFGGGPRVCLGNHFALMEGHLLLATLAQRLRFELVANHPEVGFDLEHNLALRPDRKIEVIVHKRTEEEKQG</sequence>
<comment type="caution">
    <text evidence="3">The sequence shown here is derived from an EMBL/GenBank/DDBJ whole genome shotgun (WGS) entry which is preliminary data.</text>
</comment>
<dbReference type="RefSeq" id="WP_111321264.1">
    <property type="nucleotide sequence ID" value="NZ_BIFX01000001.1"/>
</dbReference>
<keyword evidence="1 2" id="KW-0349">Heme</keyword>
<dbReference type="PROSITE" id="PS00086">
    <property type="entry name" value="CYTOCHROME_P450"/>
    <property type="match status" value="1"/>
</dbReference>
<keyword evidence="4" id="KW-1185">Reference proteome</keyword>
<gene>
    <name evidence="3" type="ORF">EI42_01938</name>
</gene>
<reference evidence="3 4" key="1">
    <citation type="submission" date="2018-06" db="EMBL/GenBank/DDBJ databases">
        <title>Genomic Encyclopedia of Archaeal and Bacterial Type Strains, Phase II (KMG-II): from individual species to whole genera.</title>
        <authorList>
            <person name="Goeker M."/>
        </authorList>
    </citation>
    <scope>NUCLEOTIDE SEQUENCE [LARGE SCALE GENOMIC DNA]</scope>
    <source>
        <strain evidence="3 4">ATCC BAA-1881</strain>
    </source>
</reference>
<feature type="binding site" description="axial binding residue" evidence="1">
    <location>
        <position position="397"/>
    </location>
    <ligand>
        <name>heme</name>
        <dbReference type="ChEBI" id="CHEBI:30413"/>
    </ligand>
    <ligandPart>
        <name>Fe</name>
        <dbReference type="ChEBI" id="CHEBI:18248"/>
    </ligandPart>
</feature>
<dbReference type="CDD" id="cd20620">
    <property type="entry name" value="CYP132-like"/>
    <property type="match status" value="1"/>
</dbReference>